<comment type="caution">
    <text evidence="3">The sequence shown here is derived from an EMBL/GenBank/DDBJ whole genome shotgun (WGS) entry which is preliminary data.</text>
</comment>
<dbReference type="Pfam" id="PF12697">
    <property type="entry name" value="Abhydrolase_6"/>
    <property type="match status" value="1"/>
</dbReference>
<dbReference type="PANTHER" id="PTHR43194:SF2">
    <property type="entry name" value="PEROXISOMAL MEMBRANE PROTEIN LPX1"/>
    <property type="match status" value="1"/>
</dbReference>
<evidence type="ECO:0000259" key="2">
    <source>
        <dbReference type="Pfam" id="PF12697"/>
    </source>
</evidence>
<evidence type="ECO:0000256" key="1">
    <source>
        <dbReference type="SAM" id="SignalP"/>
    </source>
</evidence>
<accession>A0A258FR35</accession>
<dbReference type="EMBL" id="NCEB01000006">
    <property type="protein sequence ID" value="OYX35050.1"/>
    <property type="molecule type" value="Genomic_DNA"/>
</dbReference>
<feature type="signal peptide" evidence="1">
    <location>
        <begin position="1"/>
        <end position="25"/>
    </location>
</feature>
<gene>
    <name evidence="3" type="ORF">B7Z01_04015</name>
</gene>
<keyword evidence="3" id="KW-0378">Hydrolase</keyword>
<proteinExistence type="predicted"/>
<dbReference type="Gene3D" id="3.40.50.1820">
    <property type="entry name" value="alpha/beta hydrolase"/>
    <property type="match status" value="1"/>
</dbReference>
<dbReference type="InterPro" id="IPR029058">
    <property type="entry name" value="AB_hydrolase_fold"/>
</dbReference>
<feature type="chain" id="PRO_5012220649" evidence="1">
    <location>
        <begin position="26"/>
        <end position="302"/>
    </location>
</feature>
<evidence type="ECO:0000313" key="3">
    <source>
        <dbReference type="EMBL" id="OYX35050.1"/>
    </source>
</evidence>
<feature type="domain" description="AB hydrolase-1" evidence="2">
    <location>
        <begin position="48"/>
        <end position="295"/>
    </location>
</feature>
<evidence type="ECO:0000313" key="4">
    <source>
        <dbReference type="Proteomes" id="UP000215595"/>
    </source>
</evidence>
<dbReference type="InterPro" id="IPR050228">
    <property type="entry name" value="Carboxylesterase_BioH"/>
</dbReference>
<keyword evidence="1" id="KW-0732">Signal</keyword>
<dbReference type="Proteomes" id="UP000215595">
    <property type="component" value="Unassembled WGS sequence"/>
</dbReference>
<dbReference type="SUPFAM" id="SSF53474">
    <property type="entry name" value="alpha/beta-Hydrolases"/>
    <property type="match status" value="1"/>
</dbReference>
<sequence>MTRLIALLPLLLSALLVALPGLASAQARERPFASERIVVETRGSGRDVILIPGLASTGDVWARTAARLDDDYRVHIVSIRGFGAVPPGRNQDGALVAPVAAELRRYIAERRLDRPAVIGHSMGGLVALQAAADAGRDRRNPIGRVMIVDATPFFPSLISPGATTGDVEPIAQIAYQALLLLGDAALRNQPTLIGRELGGAADSVFGSLGWQGGDRQVLAQGLYEVLTTDLRHRLPDIAAPVTVVYGWSPDDTNPRARLDALFQAGYRSLRAPARFERIEGAEHMVMIDQPTRFLAAVGRFLG</sequence>
<reference evidence="3 4" key="1">
    <citation type="submission" date="2017-03" db="EMBL/GenBank/DDBJ databases">
        <title>Lifting the veil on microbial sulfur biogeochemistry in mining wastewaters.</title>
        <authorList>
            <person name="Kantor R.S."/>
            <person name="Colenbrander Nelson T."/>
            <person name="Marshall S."/>
            <person name="Bennett D."/>
            <person name="Apte S."/>
            <person name="Camacho D."/>
            <person name="Thomas B.C."/>
            <person name="Warren L.A."/>
            <person name="Banfield J.F."/>
        </authorList>
    </citation>
    <scope>NUCLEOTIDE SEQUENCE [LARGE SCALE GENOMIC DNA]</scope>
    <source>
        <strain evidence="3">32-69-9</strain>
    </source>
</reference>
<protein>
    <submittedName>
        <fullName evidence="3">Alpha/beta hydrolase</fullName>
    </submittedName>
</protein>
<organism evidence="3 4">
    <name type="scientific">Brevundimonas subvibrioides</name>
    <dbReference type="NCBI Taxonomy" id="74313"/>
    <lineage>
        <taxon>Bacteria</taxon>
        <taxon>Pseudomonadati</taxon>
        <taxon>Pseudomonadota</taxon>
        <taxon>Alphaproteobacteria</taxon>
        <taxon>Caulobacterales</taxon>
        <taxon>Caulobacteraceae</taxon>
        <taxon>Brevundimonas</taxon>
    </lineage>
</organism>
<dbReference type="PANTHER" id="PTHR43194">
    <property type="entry name" value="HYDROLASE ALPHA/BETA FOLD FAMILY"/>
    <property type="match status" value="1"/>
</dbReference>
<dbReference type="GO" id="GO:0016787">
    <property type="term" value="F:hydrolase activity"/>
    <property type="evidence" value="ECO:0007669"/>
    <property type="project" value="UniProtKB-KW"/>
</dbReference>
<dbReference type="InterPro" id="IPR000073">
    <property type="entry name" value="AB_hydrolase_1"/>
</dbReference>
<dbReference type="AlphaFoldDB" id="A0A258FR35"/>
<name>A0A258FR35_9CAUL</name>